<keyword evidence="1" id="KW-0812">Transmembrane</keyword>
<accession>K9IW30</accession>
<keyword evidence="1" id="KW-1133">Transmembrane helix</keyword>
<evidence type="ECO:0000256" key="1">
    <source>
        <dbReference type="SAM" id="Phobius"/>
    </source>
</evidence>
<proteinExistence type="evidence at transcript level"/>
<sequence length="93" mass="10677">MYHSFFKSTYLLMGCFQTLAIVNNAAMDIGVHIFFLISVLKFLGYISSSGITRSKSSSIFLFLYYYLFFKSFFIVVQYSCLHFPTITLGPHPS</sequence>
<evidence type="ECO:0000313" key="2">
    <source>
        <dbReference type="EMBL" id="JAA53407.1"/>
    </source>
</evidence>
<reference evidence="2" key="1">
    <citation type="submission" date="2012-11" db="EMBL/GenBank/DDBJ databases">
        <title>The Vampirome: Transcriptome and Proteome Analysis of the Submandibular and Accessory Glands of the Vampire Bat and Vector of Human Rabies, Desmodus rotundus.</title>
        <authorList>
            <person name="Francischetti I.M.B."/>
            <person name="Assumpcao T.C.F."/>
            <person name="Ma D."/>
            <person name="Vicente E.C."/>
            <person name="Ribeiro J.M.C."/>
        </authorList>
    </citation>
    <scope>NUCLEOTIDE SEQUENCE</scope>
    <source>
        <tissue evidence="2">Salivary gland</tissue>
    </source>
</reference>
<organism evidence="2">
    <name type="scientific">Desmodus rotundus</name>
    <name type="common">Vampire bat</name>
    <dbReference type="NCBI Taxonomy" id="9430"/>
    <lineage>
        <taxon>Eukaryota</taxon>
        <taxon>Metazoa</taxon>
        <taxon>Chordata</taxon>
        <taxon>Craniata</taxon>
        <taxon>Vertebrata</taxon>
        <taxon>Euteleostomi</taxon>
        <taxon>Mammalia</taxon>
        <taxon>Eutheria</taxon>
        <taxon>Laurasiatheria</taxon>
        <taxon>Chiroptera</taxon>
        <taxon>Yangochiroptera</taxon>
        <taxon>Phyllostomidae</taxon>
        <taxon>Desmodontinae</taxon>
        <taxon>Desmodus</taxon>
    </lineage>
</organism>
<feature type="transmembrane region" description="Helical" evidence="1">
    <location>
        <begin position="29"/>
        <end position="47"/>
    </location>
</feature>
<dbReference type="EMBL" id="GABZ01000118">
    <property type="protein sequence ID" value="JAA53407.1"/>
    <property type="molecule type" value="mRNA"/>
</dbReference>
<dbReference type="AlphaFoldDB" id="K9IW30"/>
<keyword evidence="1" id="KW-0472">Membrane</keyword>
<feature type="non-terminal residue" evidence="2">
    <location>
        <position position="93"/>
    </location>
</feature>
<protein>
    <submittedName>
        <fullName evidence="2">Uncharacterized protein</fullName>
    </submittedName>
</protein>
<feature type="transmembrane region" description="Helical" evidence="1">
    <location>
        <begin position="59"/>
        <end position="78"/>
    </location>
</feature>
<name>K9IW30_DESRO</name>